<reference evidence="2 3" key="1">
    <citation type="submission" date="2020-02" db="EMBL/GenBank/DDBJ databases">
        <authorList>
            <person name="Ferguson B K."/>
        </authorList>
    </citation>
    <scope>NUCLEOTIDE SEQUENCE [LARGE SCALE GENOMIC DNA]</scope>
</reference>
<evidence type="ECO:0000313" key="3">
    <source>
        <dbReference type="Proteomes" id="UP000479190"/>
    </source>
</evidence>
<dbReference type="AlphaFoldDB" id="A0A6H5I538"/>
<protein>
    <submittedName>
        <fullName evidence="2">Uncharacterized protein</fullName>
    </submittedName>
</protein>
<sequence>MCMVKEREKEESSHPAAATVAATISRRRTRDMILVQFGCRGTVGESKIRMSVRPRVRARESLWKSTVAQDPKVASMDFSELSERFHELERGKERFTVKKVIGNGQANDISLGQEEVIRSRVPREPHRHQEELANESFSRTTTPPQPALQRGKFSWASRYNRLRRKFKLQYFRASAHVIAAHVNDSRESARARALNANYRNLCKISVAQLKIIKNSTTSYICGMTQVDRYVHIATRCHRARASAIRDIYARDRCGLQERVFK</sequence>
<organism evidence="2 3">
    <name type="scientific">Trichogramma brassicae</name>
    <dbReference type="NCBI Taxonomy" id="86971"/>
    <lineage>
        <taxon>Eukaryota</taxon>
        <taxon>Metazoa</taxon>
        <taxon>Ecdysozoa</taxon>
        <taxon>Arthropoda</taxon>
        <taxon>Hexapoda</taxon>
        <taxon>Insecta</taxon>
        <taxon>Pterygota</taxon>
        <taxon>Neoptera</taxon>
        <taxon>Endopterygota</taxon>
        <taxon>Hymenoptera</taxon>
        <taxon>Apocrita</taxon>
        <taxon>Proctotrupomorpha</taxon>
        <taxon>Chalcidoidea</taxon>
        <taxon>Trichogrammatidae</taxon>
        <taxon>Trichogramma</taxon>
    </lineage>
</organism>
<keyword evidence="3" id="KW-1185">Reference proteome</keyword>
<accession>A0A6H5I538</accession>
<feature type="region of interest" description="Disordered" evidence="1">
    <location>
        <begin position="123"/>
        <end position="148"/>
    </location>
</feature>
<dbReference type="EMBL" id="CADCXV010000645">
    <property type="protein sequence ID" value="CAB0031495.1"/>
    <property type="molecule type" value="Genomic_DNA"/>
</dbReference>
<dbReference type="Proteomes" id="UP000479190">
    <property type="component" value="Unassembled WGS sequence"/>
</dbReference>
<gene>
    <name evidence="2" type="ORF">TBRA_LOCUS3464</name>
</gene>
<evidence type="ECO:0000256" key="1">
    <source>
        <dbReference type="SAM" id="MobiDB-lite"/>
    </source>
</evidence>
<evidence type="ECO:0000313" key="2">
    <source>
        <dbReference type="EMBL" id="CAB0031495.1"/>
    </source>
</evidence>
<proteinExistence type="predicted"/>
<name>A0A6H5I538_9HYME</name>